<evidence type="ECO:0000256" key="1">
    <source>
        <dbReference type="SAM" id="MobiDB-lite"/>
    </source>
</evidence>
<organism evidence="2 3">
    <name type="scientific">Carnegiea gigantea</name>
    <dbReference type="NCBI Taxonomy" id="171969"/>
    <lineage>
        <taxon>Eukaryota</taxon>
        <taxon>Viridiplantae</taxon>
        <taxon>Streptophyta</taxon>
        <taxon>Embryophyta</taxon>
        <taxon>Tracheophyta</taxon>
        <taxon>Spermatophyta</taxon>
        <taxon>Magnoliopsida</taxon>
        <taxon>eudicotyledons</taxon>
        <taxon>Gunneridae</taxon>
        <taxon>Pentapetalae</taxon>
        <taxon>Caryophyllales</taxon>
        <taxon>Cactineae</taxon>
        <taxon>Cactaceae</taxon>
        <taxon>Cactoideae</taxon>
        <taxon>Echinocereeae</taxon>
        <taxon>Carnegiea</taxon>
    </lineage>
</organism>
<feature type="compositionally biased region" description="Acidic residues" evidence="1">
    <location>
        <begin position="32"/>
        <end position="43"/>
    </location>
</feature>
<dbReference type="Proteomes" id="UP001153076">
    <property type="component" value="Unassembled WGS sequence"/>
</dbReference>
<keyword evidence="3" id="KW-1185">Reference proteome</keyword>
<dbReference type="EMBL" id="JAKOGI010001147">
    <property type="protein sequence ID" value="KAJ8427420.1"/>
    <property type="molecule type" value="Genomic_DNA"/>
</dbReference>
<evidence type="ECO:0000313" key="2">
    <source>
        <dbReference type="EMBL" id="KAJ8427420.1"/>
    </source>
</evidence>
<comment type="caution">
    <text evidence="2">The sequence shown here is derived from an EMBL/GenBank/DDBJ whole genome shotgun (WGS) entry which is preliminary data.</text>
</comment>
<gene>
    <name evidence="2" type="ORF">Cgig2_013664</name>
</gene>
<sequence length="196" mass="21330">MKKDDSIPSYSLGLGIIPQTTSVPDPSTAGVSEDDGIEDDDDGAPLRIPLRNNSQMNHELSIKKPVEKKPKEGDDPSSKKGEPVEQKKGSHRAYGEQEPTNSRKPKLTKENSRKVRGSGAIGCTEKAVAGKFALAYCSLYDELTISEYVFDKVEDVDDSEPLFDGCGDKEATRVSMATLKPGEQLKMTVIIYGSAY</sequence>
<protein>
    <submittedName>
        <fullName evidence="2">Uncharacterized protein</fullName>
    </submittedName>
</protein>
<proteinExistence type="predicted"/>
<accession>A0A9Q1GVL0</accession>
<feature type="compositionally biased region" description="Basic and acidic residues" evidence="1">
    <location>
        <begin position="60"/>
        <end position="88"/>
    </location>
</feature>
<reference evidence="2" key="1">
    <citation type="submission" date="2022-04" db="EMBL/GenBank/DDBJ databases">
        <title>Carnegiea gigantea Genome sequencing and assembly v2.</title>
        <authorList>
            <person name="Copetti D."/>
            <person name="Sanderson M.J."/>
            <person name="Burquez A."/>
            <person name="Wojciechowski M.F."/>
        </authorList>
    </citation>
    <scope>NUCLEOTIDE SEQUENCE</scope>
    <source>
        <strain evidence="2">SGP5-SGP5p</strain>
        <tissue evidence="2">Aerial part</tissue>
    </source>
</reference>
<name>A0A9Q1GVL0_9CARY</name>
<feature type="region of interest" description="Disordered" evidence="1">
    <location>
        <begin position="1"/>
        <end position="118"/>
    </location>
</feature>
<evidence type="ECO:0000313" key="3">
    <source>
        <dbReference type="Proteomes" id="UP001153076"/>
    </source>
</evidence>
<dbReference type="AlphaFoldDB" id="A0A9Q1GVL0"/>